<evidence type="ECO:0000313" key="2">
    <source>
        <dbReference type="Proteomes" id="UP000192907"/>
    </source>
</evidence>
<sequence length="68" mass="7765">MKTYREQLGSLQEAIAKAEQASEQDLEVNGNRRRKKSANLDSLYRREAFLIRMIEREDGGSIVLGVPK</sequence>
<keyword evidence="2" id="KW-1185">Reference proteome</keyword>
<gene>
    <name evidence="1" type="ORF">SAMN06296036_13714</name>
</gene>
<dbReference type="STRING" id="1513793.SAMN06296036_13714"/>
<evidence type="ECO:0000313" key="1">
    <source>
        <dbReference type="EMBL" id="SMF81563.1"/>
    </source>
</evidence>
<proteinExistence type="predicted"/>
<dbReference type="AlphaFoldDB" id="A0A1Y6CPC4"/>
<dbReference type="RefSeq" id="WP_132319565.1">
    <property type="nucleotide sequence ID" value="NZ_FWZT01000037.1"/>
</dbReference>
<dbReference type="EMBL" id="FWZT01000037">
    <property type="protein sequence ID" value="SMF81563.1"/>
    <property type="molecule type" value="Genomic_DNA"/>
</dbReference>
<dbReference type="Proteomes" id="UP000192907">
    <property type="component" value="Unassembled WGS sequence"/>
</dbReference>
<protein>
    <submittedName>
        <fullName evidence="1">Uncharacterized protein</fullName>
    </submittedName>
</protein>
<accession>A0A1Y6CPC4</accession>
<name>A0A1Y6CPC4_9BACT</name>
<organism evidence="1 2">
    <name type="scientific">Pseudobacteriovorax antillogorgiicola</name>
    <dbReference type="NCBI Taxonomy" id="1513793"/>
    <lineage>
        <taxon>Bacteria</taxon>
        <taxon>Pseudomonadati</taxon>
        <taxon>Bdellovibrionota</taxon>
        <taxon>Oligoflexia</taxon>
        <taxon>Oligoflexales</taxon>
        <taxon>Pseudobacteriovoracaceae</taxon>
        <taxon>Pseudobacteriovorax</taxon>
    </lineage>
</organism>
<reference evidence="2" key="1">
    <citation type="submission" date="2017-04" db="EMBL/GenBank/DDBJ databases">
        <authorList>
            <person name="Varghese N."/>
            <person name="Submissions S."/>
        </authorList>
    </citation>
    <scope>NUCLEOTIDE SEQUENCE [LARGE SCALE GENOMIC DNA]</scope>
    <source>
        <strain evidence="2">RKEM611</strain>
    </source>
</reference>